<evidence type="ECO:0000313" key="5">
    <source>
        <dbReference type="Proteomes" id="UP001157109"/>
    </source>
</evidence>
<proteinExistence type="inferred from homology"/>
<reference evidence="5" key="1">
    <citation type="journal article" date="2019" name="Int. J. Syst. Evol. Microbiol.">
        <title>The Global Catalogue of Microorganisms (GCM) 10K type strain sequencing project: providing services to taxonomists for standard genome sequencing and annotation.</title>
        <authorList>
            <consortium name="The Broad Institute Genomics Platform"/>
            <consortium name="The Broad Institute Genome Sequencing Center for Infectious Disease"/>
            <person name="Wu L."/>
            <person name="Ma J."/>
        </authorList>
    </citation>
    <scope>NUCLEOTIDE SEQUENCE [LARGE SCALE GENOMIC DNA]</scope>
    <source>
        <strain evidence="5">NBRC 105830</strain>
    </source>
</reference>
<evidence type="ECO:0000259" key="3">
    <source>
        <dbReference type="Pfam" id="PF00582"/>
    </source>
</evidence>
<dbReference type="CDD" id="cd23659">
    <property type="entry name" value="USP_At3g01520-like"/>
    <property type="match status" value="1"/>
</dbReference>
<sequence length="345" mass="35962">MTRNNSDGETPGTCQVVVGFDGSDHSYRALDWAADWALERGSSLEVIMAQEVLATAPHELGWGGDIDDLIGKATEDILDHAKARCAERFPSLPVTTRAQWGNPAAALLEASEQAEIVVLGTRGQGGWRGLLLGSVSLAVAAHAQCPVIVVPRPRTEEETAEAAEGTDGAANQLIVDAVLGTDGRRGVVVGVDDSADAARAVEFAYHEAAARGVPLTLLHAWTLDFHGGVVPTEEGSEAFTRMRAKQDALLERALGELGAQGSPAAQGAQGSGRQGQAEVEVRRSIVRGTPGRVLAAASQAAELVVVGSRGRGGFRGMLLGSTSREVMARSACPVGIVRRGSDHKA</sequence>
<dbReference type="RefSeq" id="WP_241445290.1">
    <property type="nucleotide sequence ID" value="NZ_BSUJ01000001.1"/>
</dbReference>
<comment type="similarity">
    <text evidence="1">Belongs to the universal stress protein A family.</text>
</comment>
<evidence type="ECO:0000313" key="4">
    <source>
        <dbReference type="EMBL" id="GMA19640.1"/>
    </source>
</evidence>
<evidence type="ECO:0000256" key="2">
    <source>
        <dbReference type="SAM" id="MobiDB-lite"/>
    </source>
</evidence>
<feature type="region of interest" description="Disordered" evidence="2">
    <location>
        <begin position="260"/>
        <end position="279"/>
    </location>
</feature>
<dbReference type="PANTHER" id="PTHR46553">
    <property type="entry name" value="ADENINE NUCLEOTIDE ALPHA HYDROLASES-LIKE SUPERFAMILY PROTEIN"/>
    <property type="match status" value="1"/>
</dbReference>
<organism evidence="4 5">
    <name type="scientific">Arsenicicoccus piscis</name>
    <dbReference type="NCBI Taxonomy" id="673954"/>
    <lineage>
        <taxon>Bacteria</taxon>
        <taxon>Bacillati</taxon>
        <taxon>Actinomycetota</taxon>
        <taxon>Actinomycetes</taxon>
        <taxon>Micrococcales</taxon>
        <taxon>Intrasporangiaceae</taxon>
        <taxon>Arsenicicoccus</taxon>
    </lineage>
</organism>
<dbReference type="PRINTS" id="PR01438">
    <property type="entry name" value="UNVRSLSTRESS"/>
</dbReference>
<accession>A0ABQ6HNE1</accession>
<dbReference type="EMBL" id="BSUJ01000001">
    <property type="protein sequence ID" value="GMA19640.1"/>
    <property type="molecule type" value="Genomic_DNA"/>
</dbReference>
<dbReference type="PANTHER" id="PTHR46553:SF3">
    <property type="entry name" value="ADENINE NUCLEOTIDE ALPHA HYDROLASES-LIKE SUPERFAMILY PROTEIN"/>
    <property type="match status" value="1"/>
</dbReference>
<feature type="domain" description="UspA" evidence="3">
    <location>
        <begin position="16"/>
        <end position="151"/>
    </location>
</feature>
<gene>
    <name evidence="4" type="ORF">GCM10025862_16610</name>
</gene>
<protein>
    <submittedName>
        <fullName evidence="4">Universal stress protein</fullName>
    </submittedName>
</protein>
<dbReference type="InterPro" id="IPR014729">
    <property type="entry name" value="Rossmann-like_a/b/a_fold"/>
</dbReference>
<dbReference type="Proteomes" id="UP001157109">
    <property type="component" value="Unassembled WGS sequence"/>
</dbReference>
<dbReference type="InterPro" id="IPR006015">
    <property type="entry name" value="Universal_stress_UspA"/>
</dbReference>
<keyword evidence="5" id="KW-1185">Reference proteome</keyword>
<name>A0ABQ6HNE1_9MICO</name>
<dbReference type="Pfam" id="PF00582">
    <property type="entry name" value="Usp"/>
    <property type="match status" value="2"/>
</dbReference>
<dbReference type="Gene3D" id="3.40.50.620">
    <property type="entry name" value="HUPs"/>
    <property type="match status" value="2"/>
</dbReference>
<dbReference type="InterPro" id="IPR006016">
    <property type="entry name" value="UspA"/>
</dbReference>
<comment type="caution">
    <text evidence="4">The sequence shown here is derived from an EMBL/GenBank/DDBJ whole genome shotgun (WGS) entry which is preliminary data.</text>
</comment>
<dbReference type="SUPFAM" id="SSF52402">
    <property type="entry name" value="Adenine nucleotide alpha hydrolases-like"/>
    <property type="match status" value="2"/>
</dbReference>
<feature type="domain" description="UspA" evidence="3">
    <location>
        <begin position="186"/>
        <end position="338"/>
    </location>
</feature>
<evidence type="ECO:0000256" key="1">
    <source>
        <dbReference type="ARBA" id="ARBA00008791"/>
    </source>
</evidence>